<keyword evidence="5" id="KW-0424">Laminin EGF-like domain</keyword>
<dbReference type="InterPro" id="IPR056863">
    <property type="entry name" value="LMN_ATRN_NET-like_EGF"/>
</dbReference>
<evidence type="ECO:0000256" key="1">
    <source>
        <dbReference type="ARBA" id="ARBA00022729"/>
    </source>
</evidence>
<dbReference type="Proteomes" id="UP000008743">
    <property type="component" value="Unassembled WGS sequence"/>
</dbReference>
<organism evidence="7 8">
    <name type="scientific">Capsaspora owczarzaki (strain ATCC 30864)</name>
    <dbReference type="NCBI Taxonomy" id="595528"/>
    <lineage>
        <taxon>Eukaryota</taxon>
        <taxon>Filasterea</taxon>
        <taxon>Capsaspora</taxon>
    </lineage>
</organism>
<dbReference type="InterPro" id="IPR050440">
    <property type="entry name" value="Laminin/Netrin_ECM"/>
</dbReference>
<keyword evidence="4" id="KW-0325">Glycoprotein</keyword>
<dbReference type="AlphaFoldDB" id="A0A0D2X505"/>
<keyword evidence="1" id="KW-0732">Signal</keyword>
<reference evidence="8" key="1">
    <citation type="submission" date="2011-02" db="EMBL/GenBank/DDBJ databases">
        <title>The Genome Sequence of Capsaspora owczarzaki ATCC 30864.</title>
        <authorList>
            <person name="Russ C."/>
            <person name="Cuomo C."/>
            <person name="Burger G."/>
            <person name="Gray M.W."/>
            <person name="Holland P.W.H."/>
            <person name="King N."/>
            <person name="Lang F.B.F."/>
            <person name="Roger A.J."/>
            <person name="Ruiz-Trillo I."/>
            <person name="Young S.K."/>
            <person name="Zeng Q."/>
            <person name="Gargeya S."/>
            <person name="Alvarado L."/>
            <person name="Berlin A."/>
            <person name="Chapman S.B."/>
            <person name="Chen Z."/>
            <person name="Freedman E."/>
            <person name="Gellesch M."/>
            <person name="Goldberg J."/>
            <person name="Griggs A."/>
            <person name="Gujja S."/>
            <person name="Heilman E."/>
            <person name="Heiman D."/>
            <person name="Howarth C."/>
            <person name="Mehta T."/>
            <person name="Neiman D."/>
            <person name="Pearson M."/>
            <person name="Roberts A."/>
            <person name="Saif S."/>
            <person name="Shea T."/>
            <person name="Shenoy N."/>
            <person name="Sisk P."/>
            <person name="Stolte C."/>
            <person name="Sykes S."/>
            <person name="White J."/>
            <person name="Yandava C."/>
            <person name="Haas B."/>
            <person name="Nusbaum C."/>
            <person name="Birren B."/>
        </authorList>
    </citation>
    <scope>NUCLEOTIDE SEQUENCE</scope>
    <source>
        <strain evidence="8">ATCC 30864</strain>
    </source>
</reference>
<dbReference type="PhylomeDB" id="A0A0D2X505"/>
<proteinExistence type="predicted"/>
<dbReference type="Pfam" id="PF24973">
    <property type="entry name" value="EGF_LMN_ATRN"/>
    <property type="match status" value="1"/>
</dbReference>
<protein>
    <recommendedName>
        <fullName evidence="6">Laminin EGF-like domain-containing protein</fullName>
    </recommendedName>
</protein>
<name>A0A0D2X505_CAPO3</name>
<evidence type="ECO:0000256" key="2">
    <source>
        <dbReference type="ARBA" id="ARBA00022737"/>
    </source>
</evidence>
<keyword evidence="2" id="KW-0677">Repeat</keyword>
<feature type="domain" description="Laminin EGF-like" evidence="6">
    <location>
        <begin position="89"/>
        <end position="136"/>
    </location>
</feature>
<dbReference type="CDD" id="cd00055">
    <property type="entry name" value="EGF_Lam"/>
    <property type="match status" value="1"/>
</dbReference>
<feature type="non-terminal residue" evidence="7">
    <location>
        <position position="1"/>
    </location>
</feature>
<dbReference type="eggNOG" id="KOG1836">
    <property type="taxonomic scope" value="Eukaryota"/>
</dbReference>
<dbReference type="EMBL" id="KE346372">
    <property type="protein sequence ID" value="KJE96969.1"/>
    <property type="molecule type" value="Genomic_DNA"/>
</dbReference>
<dbReference type="OrthoDB" id="8545473at2759"/>
<feature type="non-terminal residue" evidence="7">
    <location>
        <position position="137"/>
    </location>
</feature>
<dbReference type="Gene3D" id="2.10.25.10">
    <property type="entry name" value="Laminin"/>
    <property type="match status" value="2"/>
</dbReference>
<evidence type="ECO:0000256" key="3">
    <source>
        <dbReference type="ARBA" id="ARBA00023157"/>
    </source>
</evidence>
<dbReference type="STRING" id="595528.A0A0D2X505"/>
<gene>
    <name evidence="7" type="ORF">CAOG_007207</name>
</gene>
<sequence length="137" mass="14378">HCNPTFYRPCLTPIVSGVCGGVDLTYGCQACNCNHHAAIVVGGGETCNEVGGICDCAPSSHTTGNRCERCEENYQNPFGTGVYGSCFPCNCWTHSETCSAIGTCTNCRDNTTGSHRCASCQNGFFGNPSEGIPCTPC</sequence>
<accession>A0A0D2X505</accession>
<evidence type="ECO:0000259" key="6">
    <source>
        <dbReference type="PROSITE" id="PS50027"/>
    </source>
</evidence>
<evidence type="ECO:0000313" key="7">
    <source>
        <dbReference type="EMBL" id="KJE96969.1"/>
    </source>
</evidence>
<evidence type="ECO:0000256" key="5">
    <source>
        <dbReference type="ARBA" id="ARBA00023292"/>
    </source>
</evidence>
<dbReference type="InterPro" id="IPR002049">
    <property type="entry name" value="LE_dom"/>
</dbReference>
<dbReference type="InParanoid" id="A0A0D2X505"/>
<dbReference type="PANTHER" id="PTHR10574:SF406">
    <property type="entry name" value="LAMININ SUBUNIT ALPHA 5"/>
    <property type="match status" value="1"/>
</dbReference>
<dbReference type="PANTHER" id="PTHR10574">
    <property type="entry name" value="NETRIN/LAMININ-RELATED"/>
    <property type="match status" value="1"/>
</dbReference>
<dbReference type="SMART" id="SM00180">
    <property type="entry name" value="EGF_Lam"/>
    <property type="match status" value="2"/>
</dbReference>
<dbReference type="Pfam" id="PF00053">
    <property type="entry name" value="EGF_laminin"/>
    <property type="match status" value="1"/>
</dbReference>
<keyword evidence="3" id="KW-1015">Disulfide bond</keyword>
<dbReference type="GO" id="GO:0009888">
    <property type="term" value="P:tissue development"/>
    <property type="evidence" value="ECO:0007669"/>
    <property type="project" value="TreeGrafter"/>
</dbReference>
<evidence type="ECO:0000256" key="4">
    <source>
        <dbReference type="ARBA" id="ARBA00023180"/>
    </source>
</evidence>
<keyword evidence="8" id="KW-1185">Reference proteome</keyword>
<dbReference type="PROSITE" id="PS50027">
    <property type="entry name" value="EGF_LAM_2"/>
    <property type="match status" value="1"/>
</dbReference>
<evidence type="ECO:0000313" key="8">
    <source>
        <dbReference type="Proteomes" id="UP000008743"/>
    </source>
</evidence>